<organism evidence="2 3">
    <name type="scientific">Qipengyuania algicida</name>
    <dbReference type="NCBI Taxonomy" id="1836209"/>
    <lineage>
        <taxon>Bacteria</taxon>
        <taxon>Pseudomonadati</taxon>
        <taxon>Pseudomonadota</taxon>
        <taxon>Alphaproteobacteria</taxon>
        <taxon>Sphingomonadales</taxon>
        <taxon>Erythrobacteraceae</taxon>
        <taxon>Qipengyuania</taxon>
    </lineage>
</organism>
<keyword evidence="1" id="KW-0732">Signal</keyword>
<feature type="chain" id="PRO_5032390617" description="Outer membrane beta-barrel protein" evidence="1">
    <location>
        <begin position="23"/>
        <end position="151"/>
    </location>
</feature>
<gene>
    <name evidence="2" type="ORF">GRI58_09585</name>
</gene>
<dbReference type="InterPro" id="IPR011250">
    <property type="entry name" value="OMP/PagP_B-barrel"/>
</dbReference>
<evidence type="ECO:0000313" key="2">
    <source>
        <dbReference type="EMBL" id="MXP29073.1"/>
    </source>
</evidence>
<evidence type="ECO:0008006" key="4">
    <source>
        <dbReference type="Google" id="ProtNLM"/>
    </source>
</evidence>
<proteinExistence type="predicted"/>
<keyword evidence="3" id="KW-1185">Reference proteome</keyword>
<evidence type="ECO:0000256" key="1">
    <source>
        <dbReference type="SAM" id="SignalP"/>
    </source>
</evidence>
<dbReference type="RefSeq" id="WP_160753366.1">
    <property type="nucleotide sequence ID" value="NZ_WTYA01000006.1"/>
</dbReference>
<evidence type="ECO:0000313" key="3">
    <source>
        <dbReference type="Proteomes" id="UP000439780"/>
    </source>
</evidence>
<accession>A0A845AIS0</accession>
<dbReference type="OrthoDB" id="7410209at2"/>
<feature type="signal peptide" evidence="1">
    <location>
        <begin position="1"/>
        <end position="22"/>
    </location>
</feature>
<sequence>MRVAFAATAAAIALLGSAPAWAGEGHIDIHTGLGWSDGLPSKALAGGSVGYDWNKGPVFIGVEQSIDKVLISDSDARWGTSARIGTQVSPGFKVYATGGYNYGQGPDGTDIGAGVEKSYGPIYGRVEYKHFFNNDGAIDTNAATVGVGIHF</sequence>
<dbReference type="EMBL" id="WTYA01000006">
    <property type="protein sequence ID" value="MXP29073.1"/>
    <property type="molecule type" value="Genomic_DNA"/>
</dbReference>
<dbReference type="SUPFAM" id="SSF56925">
    <property type="entry name" value="OMPA-like"/>
    <property type="match status" value="1"/>
</dbReference>
<dbReference type="AlphaFoldDB" id="A0A845AIS0"/>
<protein>
    <recommendedName>
        <fullName evidence="4">Outer membrane beta-barrel protein</fullName>
    </recommendedName>
</protein>
<reference evidence="2 3" key="1">
    <citation type="submission" date="2019-12" db="EMBL/GenBank/DDBJ databases">
        <title>Genomic-based taxomic classification of the family Erythrobacteraceae.</title>
        <authorList>
            <person name="Xu L."/>
        </authorList>
    </citation>
    <scope>NUCLEOTIDE SEQUENCE [LARGE SCALE GENOMIC DNA]</scope>
    <source>
        <strain evidence="2 3">KEMB 9005-328</strain>
    </source>
</reference>
<comment type="caution">
    <text evidence="2">The sequence shown here is derived from an EMBL/GenBank/DDBJ whole genome shotgun (WGS) entry which is preliminary data.</text>
</comment>
<dbReference type="Proteomes" id="UP000439780">
    <property type="component" value="Unassembled WGS sequence"/>
</dbReference>
<name>A0A845AIS0_9SPHN</name>